<organism evidence="2 3">
    <name type="scientific">Streptomyces goshikiensis</name>
    <dbReference type="NCBI Taxonomy" id="1942"/>
    <lineage>
        <taxon>Bacteria</taxon>
        <taxon>Bacillati</taxon>
        <taxon>Actinomycetota</taxon>
        <taxon>Actinomycetes</taxon>
        <taxon>Kitasatosporales</taxon>
        <taxon>Streptomycetaceae</taxon>
        <taxon>Streptomyces</taxon>
    </lineage>
</organism>
<proteinExistence type="predicted"/>
<keyword evidence="3" id="KW-1185">Reference proteome</keyword>
<dbReference type="RefSeq" id="WP_328777175.1">
    <property type="nucleotide sequence ID" value="NZ_CP108057.1"/>
</dbReference>
<sequence length="241" mass="25176">MPTTVPSVVLVHGGFTDTSSWIGVVAELQRHRIPVLAAATPLRGLAYDAAYLSAFLDRIDGPVVLVGHAYGGAVITAAGAAARILGLVYVSSYLPEAGESYTDLQDRFAPAPAVASLQRSPCPRADEGPGAELTIRADAYPEVFAADVAADLAQVLAAIQRPIAESTLTDTAPVAAWRSKPTWALITGADRAMPPEIQRFTAHRAGASVQEAETASHAITLSQPGLVADVIIRAVHALRPE</sequence>
<dbReference type="Pfam" id="PF12697">
    <property type="entry name" value="Abhydrolase_6"/>
    <property type="match status" value="1"/>
</dbReference>
<dbReference type="InterPro" id="IPR000073">
    <property type="entry name" value="AB_hydrolase_1"/>
</dbReference>
<dbReference type="EMBL" id="CP108057">
    <property type="protein sequence ID" value="WUO50334.1"/>
    <property type="molecule type" value="Genomic_DNA"/>
</dbReference>
<evidence type="ECO:0000313" key="2">
    <source>
        <dbReference type="EMBL" id="WUO50334.1"/>
    </source>
</evidence>
<reference evidence="2" key="1">
    <citation type="submission" date="2022-10" db="EMBL/GenBank/DDBJ databases">
        <title>The complete genomes of actinobacterial strains from the NBC collection.</title>
        <authorList>
            <person name="Joergensen T.S."/>
            <person name="Alvarez Arevalo M."/>
            <person name="Sterndorff E.B."/>
            <person name="Faurdal D."/>
            <person name="Vuksanovic O."/>
            <person name="Mourched A.-S."/>
            <person name="Charusanti P."/>
            <person name="Shaw S."/>
            <person name="Blin K."/>
            <person name="Weber T."/>
        </authorList>
    </citation>
    <scope>NUCLEOTIDE SEQUENCE</scope>
    <source>
        <strain evidence="2">NBC_00283</strain>
    </source>
</reference>
<dbReference type="InterPro" id="IPR052897">
    <property type="entry name" value="Sec-Metab_Biosynth_Hydrolase"/>
</dbReference>
<name>A0ABZ1RV35_9ACTN</name>
<dbReference type="SUPFAM" id="SSF53474">
    <property type="entry name" value="alpha/beta-Hydrolases"/>
    <property type="match status" value="1"/>
</dbReference>
<feature type="domain" description="AB hydrolase-1" evidence="1">
    <location>
        <begin position="8"/>
        <end position="230"/>
    </location>
</feature>
<dbReference type="PANTHER" id="PTHR37017">
    <property type="entry name" value="AB HYDROLASE-1 DOMAIN-CONTAINING PROTEIN-RELATED"/>
    <property type="match status" value="1"/>
</dbReference>
<dbReference type="InterPro" id="IPR029058">
    <property type="entry name" value="AB_hydrolase_fold"/>
</dbReference>
<dbReference type="GO" id="GO:0016787">
    <property type="term" value="F:hydrolase activity"/>
    <property type="evidence" value="ECO:0007669"/>
    <property type="project" value="UniProtKB-KW"/>
</dbReference>
<gene>
    <name evidence="2" type="ORF">OHU17_33330</name>
</gene>
<evidence type="ECO:0000259" key="1">
    <source>
        <dbReference type="Pfam" id="PF12697"/>
    </source>
</evidence>
<evidence type="ECO:0000313" key="3">
    <source>
        <dbReference type="Proteomes" id="UP001432075"/>
    </source>
</evidence>
<dbReference type="Proteomes" id="UP001432075">
    <property type="component" value="Chromosome"/>
</dbReference>
<protein>
    <submittedName>
        <fullName evidence="2">Alpha/beta hydrolase</fullName>
    </submittedName>
</protein>
<keyword evidence="2" id="KW-0378">Hydrolase</keyword>
<dbReference type="Gene3D" id="3.40.50.1820">
    <property type="entry name" value="alpha/beta hydrolase"/>
    <property type="match status" value="1"/>
</dbReference>
<accession>A0ABZ1RV35</accession>
<dbReference type="PANTHER" id="PTHR37017:SF11">
    <property type="entry name" value="ESTERASE_LIPASE_THIOESTERASE DOMAIN-CONTAINING PROTEIN"/>
    <property type="match status" value="1"/>
</dbReference>